<evidence type="ECO:0000259" key="1">
    <source>
        <dbReference type="SMART" id="SM00382"/>
    </source>
</evidence>
<protein>
    <recommendedName>
        <fullName evidence="1">AAA+ ATPase domain-containing protein</fullName>
    </recommendedName>
</protein>
<dbReference type="EMBL" id="BMPZ01000001">
    <property type="protein sequence ID" value="GGI69673.1"/>
    <property type="molecule type" value="Genomic_DNA"/>
</dbReference>
<dbReference type="Gene3D" id="3.40.50.300">
    <property type="entry name" value="P-loop containing nucleotide triphosphate hydrolases"/>
    <property type="match status" value="1"/>
</dbReference>
<dbReference type="InterPro" id="IPR036366">
    <property type="entry name" value="PGBDSf"/>
</dbReference>
<feature type="domain" description="AAA+ ATPase" evidence="1">
    <location>
        <begin position="42"/>
        <end position="195"/>
    </location>
</feature>
<dbReference type="Pfam" id="PF01471">
    <property type="entry name" value="PG_binding_1"/>
    <property type="match status" value="1"/>
</dbReference>
<evidence type="ECO:0000313" key="2">
    <source>
        <dbReference type="EMBL" id="GGI69673.1"/>
    </source>
</evidence>
<dbReference type="InterPro" id="IPR027417">
    <property type="entry name" value="P-loop_NTPase"/>
</dbReference>
<reference evidence="2" key="1">
    <citation type="journal article" date="2014" name="Int. J. Syst. Evol. Microbiol.">
        <title>Complete genome sequence of Corynebacterium casei LMG S-19264T (=DSM 44701T), isolated from a smear-ripened cheese.</title>
        <authorList>
            <consortium name="US DOE Joint Genome Institute (JGI-PGF)"/>
            <person name="Walter F."/>
            <person name="Albersmeier A."/>
            <person name="Kalinowski J."/>
            <person name="Ruckert C."/>
        </authorList>
    </citation>
    <scope>NUCLEOTIDE SEQUENCE</scope>
    <source>
        <strain evidence="2">JCM 30804</strain>
    </source>
</reference>
<dbReference type="InterPro" id="IPR052026">
    <property type="entry name" value="ExeA_AAA_ATPase_DNA-bind"/>
</dbReference>
<name>A0A917JKM3_9GAMM</name>
<reference evidence="2" key="2">
    <citation type="submission" date="2020-09" db="EMBL/GenBank/DDBJ databases">
        <authorList>
            <person name="Sun Q."/>
            <person name="Ohkuma M."/>
        </authorList>
    </citation>
    <scope>NUCLEOTIDE SEQUENCE</scope>
    <source>
        <strain evidence="2">JCM 30804</strain>
    </source>
</reference>
<organism evidence="2 3">
    <name type="scientific">Shewanella gelidii</name>
    <dbReference type="NCBI Taxonomy" id="1642821"/>
    <lineage>
        <taxon>Bacteria</taxon>
        <taxon>Pseudomonadati</taxon>
        <taxon>Pseudomonadota</taxon>
        <taxon>Gammaproteobacteria</taxon>
        <taxon>Alteromonadales</taxon>
        <taxon>Shewanellaceae</taxon>
        <taxon>Shewanella</taxon>
    </lineage>
</organism>
<dbReference type="InterPro" id="IPR003593">
    <property type="entry name" value="AAA+_ATPase"/>
</dbReference>
<dbReference type="InterPro" id="IPR049945">
    <property type="entry name" value="AAA_22"/>
</dbReference>
<dbReference type="CDD" id="cd00009">
    <property type="entry name" value="AAA"/>
    <property type="match status" value="1"/>
</dbReference>
<dbReference type="Proteomes" id="UP000613743">
    <property type="component" value="Unassembled WGS sequence"/>
</dbReference>
<dbReference type="Gene3D" id="1.10.101.10">
    <property type="entry name" value="PGBD-like superfamily/PGBD"/>
    <property type="match status" value="1"/>
</dbReference>
<dbReference type="PANTHER" id="PTHR35894">
    <property type="entry name" value="GENERAL SECRETION PATHWAY PROTEIN A-RELATED"/>
    <property type="match status" value="1"/>
</dbReference>
<dbReference type="GO" id="GO:0016887">
    <property type="term" value="F:ATP hydrolysis activity"/>
    <property type="evidence" value="ECO:0007669"/>
    <property type="project" value="InterPro"/>
</dbReference>
<dbReference type="SUPFAM" id="SSF47090">
    <property type="entry name" value="PGBD-like"/>
    <property type="match status" value="1"/>
</dbReference>
<dbReference type="AlphaFoldDB" id="A0A917JKM3"/>
<keyword evidence="3" id="KW-1185">Reference proteome</keyword>
<dbReference type="RefSeq" id="WP_188917223.1">
    <property type="nucleotide sequence ID" value="NZ_BMPZ01000001.1"/>
</dbReference>
<gene>
    <name evidence="2" type="ORF">GCM10009332_03450</name>
</gene>
<dbReference type="SMART" id="SM00382">
    <property type="entry name" value="AAA"/>
    <property type="match status" value="1"/>
</dbReference>
<accession>A0A917JKM3</accession>
<proteinExistence type="predicted"/>
<dbReference type="SUPFAM" id="SSF52540">
    <property type="entry name" value="P-loop containing nucleoside triphosphate hydrolases"/>
    <property type="match status" value="1"/>
</dbReference>
<dbReference type="InterPro" id="IPR036365">
    <property type="entry name" value="PGBD-like_sf"/>
</dbReference>
<dbReference type="PANTHER" id="PTHR35894:SF1">
    <property type="entry name" value="PHOSPHORIBULOKINASE _ URIDINE KINASE FAMILY"/>
    <property type="match status" value="1"/>
</dbReference>
<dbReference type="Gene3D" id="3.90.70.10">
    <property type="entry name" value="Cysteine proteinases"/>
    <property type="match status" value="1"/>
</dbReference>
<evidence type="ECO:0000313" key="3">
    <source>
        <dbReference type="Proteomes" id="UP000613743"/>
    </source>
</evidence>
<dbReference type="InterPro" id="IPR002477">
    <property type="entry name" value="Peptidoglycan-bd-like"/>
</dbReference>
<sequence length="631" mass="70517">MYKAFYGLSDNPFSIAPNPHYLFLSDRHREALTHLTYGLGETGGFVLLTGEVGTGKTTVSRTLLNQLPEHTDTAFILNPSLTELELLATLCDELGIQYAESPTLKQLTDLISQYLLKNHENGRNTVMIIDEAQHLRAEVLEQLRLLTNLETDTKKLLQVILIGQPELQQLLKRQELRQLAQRITARYHLLPLNEEEVGLYVQHRLQVAGRYEPLFNSGAIKALHKQTGGIPRLINLLCERALMAGYGQSKLPIDRKIIQSAASEVLGLDAPQQRWFWPAASGCGFAVSFAVGLLLFSPESVPVRIQAAQPSSQVQQPIQPLKNIAVQGAATSLDREKRYTMDPQPFSQGQQPINVSPKALIASQRSEEVPLAAASLNQYQQASIPMQQQAIAQEELSHGVARAQAADPNIREATMSVVQQHPQPYTNKQSALANAIAQSRDIELAYAALFGVWQKTPIHGLTACQAAKEQGLSCYQQQGNWLSMSQLNYPAVVYLVDDSLHSFYGTVVRIEGSQMLLQLAEQQLWVSREWFTEHFSGTYEIFWQRPEGLPQEISRSSSSGQIQWLENSLARLDNKSPRLVNRLDAQLEQRLKAFQRTQGLKPDGIAGRNTLIKLNLFLSLDGPRLQQSERL</sequence>
<comment type="caution">
    <text evidence="2">The sequence shown here is derived from an EMBL/GenBank/DDBJ whole genome shotgun (WGS) entry which is preliminary data.</text>
</comment>
<dbReference type="Pfam" id="PF13401">
    <property type="entry name" value="AAA_22"/>
    <property type="match status" value="1"/>
</dbReference>